<dbReference type="GO" id="GO:0005737">
    <property type="term" value="C:cytoplasm"/>
    <property type="evidence" value="ECO:0007669"/>
    <property type="project" value="UniProtKB-SubCell"/>
</dbReference>
<evidence type="ECO:0000256" key="1">
    <source>
        <dbReference type="ARBA" id="ARBA00004123"/>
    </source>
</evidence>
<keyword evidence="10" id="KW-0539">Nucleus</keyword>
<organism evidence="13 14">
    <name type="scientific">Neoarthrinium moseri</name>
    <dbReference type="NCBI Taxonomy" id="1658444"/>
    <lineage>
        <taxon>Eukaryota</taxon>
        <taxon>Fungi</taxon>
        <taxon>Dikarya</taxon>
        <taxon>Ascomycota</taxon>
        <taxon>Pezizomycotina</taxon>
        <taxon>Sordariomycetes</taxon>
        <taxon>Xylariomycetidae</taxon>
        <taxon>Amphisphaeriales</taxon>
        <taxon>Apiosporaceae</taxon>
        <taxon>Neoarthrinium</taxon>
    </lineage>
</organism>
<dbReference type="GO" id="GO:0005634">
    <property type="term" value="C:nucleus"/>
    <property type="evidence" value="ECO:0007669"/>
    <property type="project" value="UniProtKB-SubCell"/>
</dbReference>
<dbReference type="PANTHER" id="PTHR44111:SF1">
    <property type="entry name" value="ELONGATOR COMPLEX PROTEIN 2"/>
    <property type="match status" value="1"/>
</dbReference>
<evidence type="ECO:0000256" key="7">
    <source>
        <dbReference type="ARBA" id="ARBA00022574"/>
    </source>
</evidence>
<feature type="repeat" description="WD" evidence="11">
    <location>
        <begin position="453"/>
        <end position="500"/>
    </location>
</feature>
<proteinExistence type="inferred from homology"/>
<dbReference type="InterPro" id="IPR036322">
    <property type="entry name" value="WD40_repeat_dom_sf"/>
</dbReference>
<dbReference type="CDD" id="cd00200">
    <property type="entry name" value="WD40"/>
    <property type="match status" value="1"/>
</dbReference>
<keyword evidence="9" id="KW-0677">Repeat</keyword>
<feature type="transmembrane region" description="Helical" evidence="12">
    <location>
        <begin position="12"/>
        <end position="31"/>
    </location>
</feature>
<comment type="similarity">
    <text evidence="4">Belongs to the WD repeat ELP2 family.</text>
</comment>
<feature type="repeat" description="WD" evidence="11">
    <location>
        <begin position="301"/>
        <end position="340"/>
    </location>
</feature>
<dbReference type="PROSITE" id="PS50082">
    <property type="entry name" value="WD_REPEATS_2"/>
    <property type="match status" value="6"/>
</dbReference>
<evidence type="ECO:0000256" key="8">
    <source>
        <dbReference type="ARBA" id="ARBA00022694"/>
    </source>
</evidence>
<comment type="subcellular location">
    <subcellularLocation>
        <location evidence="2">Cytoplasm</location>
    </subcellularLocation>
    <subcellularLocation>
        <location evidence="1">Nucleus</location>
    </subcellularLocation>
</comment>
<evidence type="ECO:0000256" key="12">
    <source>
        <dbReference type="SAM" id="Phobius"/>
    </source>
</evidence>
<evidence type="ECO:0000256" key="4">
    <source>
        <dbReference type="ARBA" id="ARBA00005881"/>
    </source>
</evidence>
<dbReference type="EMBL" id="JAFIMR010000007">
    <property type="protein sequence ID" value="KAI1876444.1"/>
    <property type="molecule type" value="Genomic_DNA"/>
</dbReference>
<dbReference type="GO" id="GO:0033588">
    <property type="term" value="C:elongator holoenzyme complex"/>
    <property type="evidence" value="ECO:0007669"/>
    <property type="project" value="InterPro"/>
</dbReference>
<keyword evidence="12" id="KW-1133">Transmembrane helix</keyword>
<evidence type="ECO:0000313" key="14">
    <source>
        <dbReference type="Proteomes" id="UP000829685"/>
    </source>
</evidence>
<keyword evidence="12" id="KW-0812">Transmembrane</keyword>
<dbReference type="AlphaFoldDB" id="A0A9Q0ASN9"/>
<protein>
    <recommendedName>
        <fullName evidence="5">Elongator complex protein 2</fullName>
    </recommendedName>
</protein>
<reference evidence="13" key="1">
    <citation type="submission" date="2021-03" db="EMBL/GenBank/DDBJ databases">
        <title>Revisited historic fungal species revealed as producer of novel bioactive compounds through whole genome sequencing and comparative genomics.</title>
        <authorList>
            <person name="Vignolle G.A."/>
            <person name="Hochenegger N."/>
            <person name="Mach R.L."/>
            <person name="Mach-Aigner A.R."/>
            <person name="Javad Rahimi M."/>
            <person name="Salim K.A."/>
            <person name="Chan C.M."/>
            <person name="Lim L.B.L."/>
            <person name="Cai F."/>
            <person name="Druzhinina I.S."/>
            <person name="U'Ren J.M."/>
            <person name="Derntl C."/>
        </authorList>
    </citation>
    <scope>NUCLEOTIDE SEQUENCE</scope>
    <source>
        <strain evidence="13">TUCIM 5799</strain>
    </source>
</reference>
<dbReference type="SMART" id="SM00320">
    <property type="entry name" value="WD40"/>
    <property type="match status" value="13"/>
</dbReference>
<keyword evidence="7 11" id="KW-0853">WD repeat</keyword>
<feature type="repeat" description="WD" evidence="11">
    <location>
        <begin position="541"/>
        <end position="576"/>
    </location>
</feature>
<gene>
    <name evidence="13" type="ORF">JX265_003970</name>
</gene>
<keyword evidence="12" id="KW-0472">Membrane</keyword>
<dbReference type="PANTHER" id="PTHR44111">
    <property type="entry name" value="ELONGATOR COMPLEX PROTEIN 2"/>
    <property type="match status" value="1"/>
</dbReference>
<name>A0A9Q0ASN9_9PEZI</name>
<comment type="caution">
    <text evidence="13">The sequence shown here is derived from an EMBL/GenBank/DDBJ whole genome shotgun (WGS) entry which is preliminary data.</text>
</comment>
<dbReference type="PROSITE" id="PS50294">
    <property type="entry name" value="WD_REPEATS_REGION"/>
    <property type="match status" value="1"/>
</dbReference>
<evidence type="ECO:0000256" key="6">
    <source>
        <dbReference type="ARBA" id="ARBA00022490"/>
    </source>
</evidence>
<dbReference type="SUPFAM" id="SSF50978">
    <property type="entry name" value="WD40 repeat-like"/>
    <property type="match status" value="1"/>
</dbReference>
<feature type="repeat" description="WD" evidence="11">
    <location>
        <begin position="918"/>
        <end position="961"/>
    </location>
</feature>
<dbReference type="InterPro" id="IPR001680">
    <property type="entry name" value="WD40_rpt"/>
</dbReference>
<feature type="repeat" description="WD" evidence="11">
    <location>
        <begin position="648"/>
        <end position="678"/>
    </location>
</feature>
<keyword evidence="8" id="KW-0819">tRNA processing</keyword>
<keyword evidence="6" id="KW-0963">Cytoplasm</keyword>
<evidence type="ECO:0000256" key="11">
    <source>
        <dbReference type="PROSITE-ProRule" id="PRU00221"/>
    </source>
</evidence>
<comment type="pathway">
    <text evidence="3">tRNA modification; 5-methoxycarbonylmethyl-2-thiouridine-tRNA biosynthesis.</text>
</comment>
<dbReference type="InterPro" id="IPR037289">
    <property type="entry name" value="Elp2"/>
</dbReference>
<dbReference type="Pfam" id="PF00400">
    <property type="entry name" value="WD40"/>
    <property type="match status" value="6"/>
</dbReference>
<evidence type="ECO:0000256" key="9">
    <source>
        <dbReference type="ARBA" id="ARBA00022737"/>
    </source>
</evidence>
<keyword evidence="14" id="KW-1185">Reference proteome</keyword>
<dbReference type="SUPFAM" id="SSF50998">
    <property type="entry name" value="Quinoprotein alcohol dehydrogenase-like"/>
    <property type="match status" value="1"/>
</dbReference>
<dbReference type="GO" id="GO:0002098">
    <property type="term" value="P:tRNA wobble uridine modification"/>
    <property type="evidence" value="ECO:0007669"/>
    <property type="project" value="InterPro"/>
</dbReference>
<dbReference type="InterPro" id="IPR015943">
    <property type="entry name" value="WD40/YVTN_repeat-like_dom_sf"/>
</dbReference>
<sequence length="1059" mass="115638">MGIIRTTLTAGLWGVTGGVASLGAGMAYLAAGTTLVPMSKSDPWFKTKTYTKYNPKGNPALIDDCIKRVPLSKIRPDLRDNEEALTLEFCRGIWGRWGFWPQTKMQERYDAPPGSEHDAWKTSELAESKFEQGLRMVNHFEVVENKGDEITVRCGGSPMNPGLRNSDGLVSISARIDRQKQEAIFSLKSALFNSAGAFAPEAEHPIPPKITFLHGWGFQKGRELVEMLTGVQRCQLQELSAGASEAGQDAEIGIEYLSVGANRHTAVADWSQDGIVAFGSDCTVALWQPKDAAVNGIRTLLRGHTDVVKAVKFLPKAEGETESILITGGDDKCLKIWKLEPSGSASCVQTIQEHTASINCIATAHSRRRDTSRVFATGAADASIKIWRLEGGEATLLQTIKPTPKFFPLCIALSDLSAEGDGLVLAAAGTRNIVQVFVAASAAEPQFEVQATLAGHDEWVRSLDFAFEKASPTSDLILASASQDKYVRLWRFHRGTELPAAAAEGNDPTMGAFLPGKSPSNKAHRLKSGDMDFSITFEALLLGHDDWIYSAKWFSNENGTLQLLSTSADNTLAIWEADPSSGIWVTTVRLGEISREKGATTATGSTGGFWTGLWSPDGKSVVTLGRTGSWRRWEYNRDNDQWLPNIGVSGHTRSVTGISWSKNGEYLLSTSLDQTTRLHAKWTAGSSNGSWHEIARPQIHGYDINCIDSIGSSQFVSGADEKLMRVFNEPKAVAKLLNRLCGIEDSQIENLPDAANMPVLGLSNKAIEAVDDDQEVEAANPEADREALDPGSTVRKSVLEIDHPPFEDSLSRHTLWPEAEKLYGHGYELSCLATSHDGTIVASACKASSLNHAVIRLFETERWTEIRPPLAAHTLTATRLRFSPDDRYLLSVGRDRQWAVFQRDSEDRFKYQPLQSNPKGHTRMILDAAWAPASDSIVFATAGRDKQVKLWKRGSADETISLAASIPATHPVTALDFLPRKTEDGKFVLATGTEEGKVTIHTVDVETLNVISSIDLQHELSVAKAVLQLAWRPDAARNELAIAGEDSSLRVYSYSPSST</sequence>
<evidence type="ECO:0000256" key="2">
    <source>
        <dbReference type="ARBA" id="ARBA00004496"/>
    </source>
</evidence>
<dbReference type="Proteomes" id="UP000829685">
    <property type="component" value="Unassembled WGS sequence"/>
</dbReference>
<evidence type="ECO:0000256" key="3">
    <source>
        <dbReference type="ARBA" id="ARBA00005043"/>
    </source>
</evidence>
<dbReference type="InterPro" id="IPR011047">
    <property type="entry name" value="Quinoprotein_ADH-like_sf"/>
</dbReference>
<evidence type="ECO:0000256" key="5">
    <source>
        <dbReference type="ARBA" id="ARBA00020267"/>
    </source>
</evidence>
<dbReference type="Gene3D" id="2.130.10.10">
    <property type="entry name" value="YVTN repeat-like/Quinoprotein amine dehydrogenase"/>
    <property type="match status" value="4"/>
</dbReference>
<feature type="repeat" description="WD" evidence="11">
    <location>
        <begin position="351"/>
        <end position="397"/>
    </location>
</feature>
<dbReference type="FunFam" id="2.130.10.10:FF:000400">
    <property type="entry name" value="Elongator acetyltransferase complex subunit 2"/>
    <property type="match status" value="1"/>
</dbReference>
<evidence type="ECO:0000313" key="13">
    <source>
        <dbReference type="EMBL" id="KAI1876444.1"/>
    </source>
</evidence>
<evidence type="ECO:0000256" key="10">
    <source>
        <dbReference type="ARBA" id="ARBA00023242"/>
    </source>
</evidence>
<accession>A0A9Q0ASN9</accession>